<sequence length="34" mass="4031">MGLVKEIYKLTQDFPKDEIYGIIQQIRRSAISIY</sequence>
<dbReference type="InterPro" id="IPR012657">
    <property type="entry name" value="23S_rRNA-intervening_sequence"/>
</dbReference>
<dbReference type="SUPFAM" id="SSF158446">
    <property type="entry name" value="IVS-encoded protein-like"/>
    <property type="match status" value="1"/>
</dbReference>
<reference evidence="1" key="1">
    <citation type="journal article" date="2020" name="mSystems">
        <title>Genome- and Community-Level Interaction Insights into Carbon Utilization and Element Cycling Functions of Hydrothermarchaeota in Hydrothermal Sediment.</title>
        <authorList>
            <person name="Zhou Z."/>
            <person name="Liu Y."/>
            <person name="Xu W."/>
            <person name="Pan J."/>
            <person name="Luo Z.H."/>
            <person name="Li M."/>
        </authorList>
    </citation>
    <scope>NUCLEOTIDE SEQUENCE [LARGE SCALE GENOMIC DNA]</scope>
    <source>
        <strain evidence="1">SpSt-70</strain>
    </source>
</reference>
<evidence type="ECO:0000313" key="1">
    <source>
        <dbReference type="EMBL" id="HGK23111.1"/>
    </source>
</evidence>
<organism evidence="1">
    <name type="scientific">Dictyoglomus thermophilum</name>
    <dbReference type="NCBI Taxonomy" id="14"/>
    <lineage>
        <taxon>Bacteria</taxon>
        <taxon>Pseudomonadati</taxon>
        <taxon>Dictyoglomota</taxon>
        <taxon>Dictyoglomia</taxon>
        <taxon>Dictyoglomales</taxon>
        <taxon>Dictyoglomaceae</taxon>
        <taxon>Dictyoglomus</taxon>
    </lineage>
</organism>
<name>A0A7C3PS01_DICTH</name>
<protein>
    <submittedName>
        <fullName evidence="1">Four helix bundle protein</fullName>
    </submittedName>
</protein>
<comment type="caution">
    <text evidence="1">The sequence shown here is derived from an EMBL/GenBank/DDBJ whole genome shotgun (WGS) entry which is preliminary data.</text>
</comment>
<dbReference type="Gene3D" id="1.20.1440.60">
    <property type="entry name" value="23S rRNA-intervening sequence"/>
    <property type="match status" value="1"/>
</dbReference>
<proteinExistence type="predicted"/>
<dbReference type="AlphaFoldDB" id="A0A7C3PS01"/>
<dbReference type="NCBIfam" id="TIGR02436">
    <property type="entry name" value="four helix bundle protein"/>
    <property type="match status" value="1"/>
</dbReference>
<dbReference type="InterPro" id="IPR036583">
    <property type="entry name" value="23S_rRNA_IVS_sf"/>
</dbReference>
<dbReference type="Pfam" id="PF05635">
    <property type="entry name" value="23S_rRNA_IVP"/>
    <property type="match status" value="1"/>
</dbReference>
<accession>A0A7C3PS01</accession>
<gene>
    <name evidence="1" type="ORF">ENU78_01455</name>
</gene>
<dbReference type="EMBL" id="DTDV01000006">
    <property type="protein sequence ID" value="HGK23111.1"/>
    <property type="molecule type" value="Genomic_DNA"/>
</dbReference>